<dbReference type="GO" id="GO:0006412">
    <property type="term" value="P:translation"/>
    <property type="evidence" value="ECO:0007669"/>
    <property type="project" value="UniProtKB-UniRule"/>
</dbReference>
<evidence type="ECO:0000313" key="6">
    <source>
        <dbReference type="EMBL" id="OGY27899.1"/>
    </source>
</evidence>
<dbReference type="GO" id="GO:0022627">
    <property type="term" value="C:cytosolic small ribosomal subunit"/>
    <property type="evidence" value="ECO:0007669"/>
    <property type="project" value="TreeGrafter"/>
</dbReference>
<dbReference type="HAMAP" id="MF_00270">
    <property type="entry name" value="Ribosomal_bS18"/>
    <property type="match status" value="1"/>
</dbReference>
<keyword evidence="4" id="KW-0699">rRNA-binding</keyword>
<dbReference type="NCBIfam" id="TIGR00165">
    <property type="entry name" value="S18"/>
    <property type="match status" value="1"/>
</dbReference>
<keyword evidence="3 4" id="KW-0687">Ribonucleoprotein</keyword>
<dbReference type="AlphaFoldDB" id="A0A1G1WJL7"/>
<proteinExistence type="inferred from homology"/>
<dbReference type="SUPFAM" id="SSF46911">
    <property type="entry name" value="Ribosomal protein S18"/>
    <property type="match status" value="1"/>
</dbReference>
<reference evidence="6 7" key="1">
    <citation type="journal article" date="2016" name="Nat. Commun.">
        <title>Thousands of microbial genomes shed light on interconnected biogeochemical processes in an aquifer system.</title>
        <authorList>
            <person name="Anantharaman K."/>
            <person name="Brown C.T."/>
            <person name="Hug L.A."/>
            <person name="Sharon I."/>
            <person name="Castelle C.J."/>
            <person name="Probst A.J."/>
            <person name="Thomas B.C."/>
            <person name="Singh A."/>
            <person name="Wilkins M.J."/>
            <person name="Karaoz U."/>
            <person name="Brodie E.L."/>
            <person name="Williams K.H."/>
            <person name="Hubbard S.S."/>
            <person name="Banfield J.F."/>
        </authorList>
    </citation>
    <scope>NUCLEOTIDE SEQUENCE [LARGE SCALE GENOMIC DNA]</scope>
</reference>
<dbReference type="Proteomes" id="UP000176645">
    <property type="component" value="Unassembled WGS sequence"/>
</dbReference>
<keyword evidence="2 4" id="KW-0689">Ribosomal protein</keyword>
<accession>A0A1G1WJL7</accession>
<comment type="caution">
    <text evidence="6">The sequence shown here is derived from an EMBL/GenBank/DDBJ whole genome shotgun (WGS) entry which is preliminary data.</text>
</comment>
<dbReference type="EMBL" id="MHCU01000019">
    <property type="protein sequence ID" value="OGY27899.1"/>
    <property type="molecule type" value="Genomic_DNA"/>
</dbReference>
<evidence type="ECO:0000313" key="7">
    <source>
        <dbReference type="Proteomes" id="UP000176645"/>
    </source>
</evidence>
<comment type="subunit">
    <text evidence="4">Part of the 30S ribosomal subunit. Forms a tight heterodimer with protein bS6.</text>
</comment>
<dbReference type="InterPro" id="IPR036870">
    <property type="entry name" value="Ribosomal_bS18_sf"/>
</dbReference>
<keyword evidence="4" id="KW-0694">RNA-binding</keyword>
<evidence type="ECO:0000256" key="4">
    <source>
        <dbReference type="HAMAP-Rule" id="MF_00270"/>
    </source>
</evidence>
<dbReference type="PRINTS" id="PR00974">
    <property type="entry name" value="RIBOSOMALS18"/>
</dbReference>
<dbReference type="Pfam" id="PF01084">
    <property type="entry name" value="Ribosomal_S18"/>
    <property type="match status" value="1"/>
</dbReference>
<organism evidence="6 7">
    <name type="scientific">Candidatus Woykebacteria bacterium RBG_19FT_COMBO_43_10</name>
    <dbReference type="NCBI Taxonomy" id="1802598"/>
    <lineage>
        <taxon>Bacteria</taxon>
        <taxon>Candidatus Woykeibacteriota</taxon>
    </lineage>
</organism>
<evidence type="ECO:0000256" key="2">
    <source>
        <dbReference type="ARBA" id="ARBA00022980"/>
    </source>
</evidence>
<dbReference type="Gene3D" id="4.10.640.10">
    <property type="entry name" value="Ribosomal protein S18"/>
    <property type="match status" value="1"/>
</dbReference>
<protein>
    <recommendedName>
        <fullName evidence="4">Small ribosomal subunit protein bS18</fullName>
    </recommendedName>
</protein>
<dbReference type="InterPro" id="IPR001648">
    <property type="entry name" value="Ribosomal_bS18"/>
</dbReference>
<gene>
    <name evidence="4" type="primary">rpsR</name>
    <name evidence="6" type="ORF">A2Z42_02305</name>
</gene>
<dbReference type="PANTHER" id="PTHR13479:SF40">
    <property type="entry name" value="SMALL RIBOSOMAL SUBUNIT PROTEIN BS18M"/>
    <property type="match status" value="1"/>
</dbReference>
<dbReference type="PANTHER" id="PTHR13479">
    <property type="entry name" value="30S RIBOSOMAL PROTEIN S18"/>
    <property type="match status" value="1"/>
</dbReference>
<evidence type="ECO:0000256" key="5">
    <source>
        <dbReference type="RuleBase" id="RU003910"/>
    </source>
</evidence>
<dbReference type="GO" id="GO:0003735">
    <property type="term" value="F:structural constituent of ribosome"/>
    <property type="evidence" value="ECO:0007669"/>
    <property type="project" value="InterPro"/>
</dbReference>
<name>A0A1G1WJL7_9BACT</name>
<evidence type="ECO:0000256" key="3">
    <source>
        <dbReference type="ARBA" id="ARBA00023274"/>
    </source>
</evidence>
<comment type="similarity">
    <text evidence="1 4 5">Belongs to the bacterial ribosomal protein bS18 family.</text>
</comment>
<dbReference type="GO" id="GO:0070181">
    <property type="term" value="F:small ribosomal subunit rRNA binding"/>
    <property type="evidence" value="ECO:0007669"/>
    <property type="project" value="TreeGrafter"/>
</dbReference>
<evidence type="ECO:0000256" key="1">
    <source>
        <dbReference type="ARBA" id="ARBA00005589"/>
    </source>
</evidence>
<comment type="function">
    <text evidence="4">Binds as a heterodimer with protein bS6 to the central domain of the 16S rRNA, where it helps stabilize the platform of the 30S subunit.</text>
</comment>
<sequence length="77" mass="8874">MAITKYTRVYRKKACSFCKTKNDPIYKDVETLRNYTTERGKILSRARSGTCAAHQRKLATAIKRARILALLPFVPRI</sequence>